<dbReference type="OMA" id="HALECQS"/>
<dbReference type="eggNOG" id="ENOG502S13C">
    <property type="taxonomic scope" value="Eukaryota"/>
</dbReference>
<dbReference type="SUPFAM" id="SSF117396">
    <property type="entry name" value="TM1631-like"/>
    <property type="match status" value="1"/>
</dbReference>
<dbReference type="InParanoid" id="E1ZCF0"/>
<keyword evidence="2" id="KW-1185">Reference proteome</keyword>
<name>E1ZCF0_CHLVA</name>
<reference evidence="1 2" key="1">
    <citation type="journal article" date="2010" name="Plant Cell">
        <title>The Chlorella variabilis NC64A genome reveals adaptation to photosymbiosis, coevolution with viruses, and cryptic sex.</title>
        <authorList>
            <person name="Blanc G."/>
            <person name="Duncan G."/>
            <person name="Agarkova I."/>
            <person name="Borodovsky M."/>
            <person name="Gurnon J."/>
            <person name="Kuo A."/>
            <person name="Lindquist E."/>
            <person name="Lucas S."/>
            <person name="Pangilinan J."/>
            <person name="Polle J."/>
            <person name="Salamov A."/>
            <person name="Terry A."/>
            <person name="Yamada T."/>
            <person name="Dunigan D.D."/>
            <person name="Grigoriev I.V."/>
            <person name="Claverie J.M."/>
            <person name="Van Etten J.L."/>
        </authorList>
    </citation>
    <scope>NUCLEOTIDE SEQUENCE [LARGE SCALE GENOMIC DNA]</scope>
    <source>
        <strain evidence="1 2">NC64A</strain>
    </source>
</reference>
<dbReference type="PANTHER" id="PTHR30348:SF4">
    <property type="entry name" value="DUF72 DOMAIN-CONTAINING PROTEIN"/>
    <property type="match status" value="1"/>
</dbReference>
<protein>
    <recommendedName>
        <fullName evidence="3">DUF72 domain-containing protein</fullName>
    </recommendedName>
</protein>
<dbReference type="Proteomes" id="UP000008141">
    <property type="component" value="Unassembled WGS sequence"/>
</dbReference>
<evidence type="ECO:0000313" key="1">
    <source>
        <dbReference type="EMBL" id="EFN56805.1"/>
    </source>
</evidence>
<dbReference type="AlphaFoldDB" id="E1ZCF0"/>
<organism evidence="2">
    <name type="scientific">Chlorella variabilis</name>
    <name type="common">Green alga</name>
    <dbReference type="NCBI Taxonomy" id="554065"/>
    <lineage>
        <taxon>Eukaryota</taxon>
        <taxon>Viridiplantae</taxon>
        <taxon>Chlorophyta</taxon>
        <taxon>core chlorophytes</taxon>
        <taxon>Trebouxiophyceae</taxon>
        <taxon>Chlorellales</taxon>
        <taxon>Chlorellaceae</taxon>
        <taxon>Chlorella clade</taxon>
        <taxon>Chlorella</taxon>
    </lineage>
</organism>
<dbReference type="PANTHER" id="PTHR30348">
    <property type="entry name" value="UNCHARACTERIZED PROTEIN YECE"/>
    <property type="match status" value="1"/>
</dbReference>
<dbReference type="KEGG" id="cvr:CHLNCDRAFT_144326"/>
<sequence length="290" mass="30973">MPPPSPAPPPGAPVVVHGTCGWSDASLVRCGRFYPPGVRGSEDKLRHYSRHFGCVEVDTSTYAIPRPDVTKRWAQATTPGFQFHVKAFGLFCSQSCQASALPAEARALLPPPQQQQQQQQHVRLGSLPAGVEEACWRLFHAALEPLYQVRLRRDPAWRVRLCEALAAQGICLVSADELEHETAQRDREQTGLPPGAVRRVLPIAVEVTAPDWHVAWAGRLAGRLAPRLRGPIAFLWGTDFEDAPVAFFARRQVPPAAAAAADVAAAAAGGVAAAAGAAAGKTPAGRKNSS</sequence>
<dbReference type="Gene3D" id="3.20.20.410">
    <property type="entry name" value="Protein of unknown function UPF0759"/>
    <property type="match status" value="1"/>
</dbReference>
<evidence type="ECO:0000313" key="2">
    <source>
        <dbReference type="Proteomes" id="UP000008141"/>
    </source>
</evidence>
<accession>E1ZCF0</accession>
<dbReference type="RefSeq" id="XP_005848907.1">
    <property type="nucleotide sequence ID" value="XM_005848845.1"/>
</dbReference>
<dbReference type="EMBL" id="GL433841">
    <property type="protein sequence ID" value="EFN56805.1"/>
    <property type="molecule type" value="Genomic_DNA"/>
</dbReference>
<dbReference type="InterPro" id="IPR002763">
    <property type="entry name" value="DUF72"/>
</dbReference>
<gene>
    <name evidence="1" type="ORF">CHLNCDRAFT_144326</name>
</gene>
<proteinExistence type="predicted"/>
<dbReference type="InterPro" id="IPR036520">
    <property type="entry name" value="UPF0759_sf"/>
</dbReference>
<evidence type="ECO:0008006" key="3">
    <source>
        <dbReference type="Google" id="ProtNLM"/>
    </source>
</evidence>
<dbReference type="Pfam" id="PF01904">
    <property type="entry name" value="DUF72"/>
    <property type="match status" value="1"/>
</dbReference>
<dbReference type="GeneID" id="17355970"/>
<dbReference type="OrthoDB" id="5958500at2759"/>